<comment type="caution">
    <text evidence="2">The sequence shown here is derived from an EMBL/GenBank/DDBJ whole genome shotgun (WGS) entry which is preliminary data.</text>
</comment>
<name>A0A8X6PYK6_NEPPI</name>
<dbReference type="Proteomes" id="UP000887013">
    <property type="component" value="Unassembled WGS sequence"/>
</dbReference>
<dbReference type="AlphaFoldDB" id="A0A8X6PYK6"/>
<keyword evidence="3" id="KW-1185">Reference proteome</keyword>
<evidence type="ECO:0000256" key="1">
    <source>
        <dbReference type="SAM" id="MobiDB-lite"/>
    </source>
</evidence>
<protein>
    <submittedName>
        <fullName evidence="2">Uncharacterized protein</fullName>
    </submittedName>
</protein>
<proteinExistence type="predicted"/>
<gene>
    <name evidence="2" type="ORF">NPIL_338361</name>
</gene>
<organism evidence="2 3">
    <name type="scientific">Nephila pilipes</name>
    <name type="common">Giant wood spider</name>
    <name type="synonym">Nephila maculata</name>
    <dbReference type="NCBI Taxonomy" id="299642"/>
    <lineage>
        <taxon>Eukaryota</taxon>
        <taxon>Metazoa</taxon>
        <taxon>Ecdysozoa</taxon>
        <taxon>Arthropoda</taxon>
        <taxon>Chelicerata</taxon>
        <taxon>Arachnida</taxon>
        <taxon>Araneae</taxon>
        <taxon>Araneomorphae</taxon>
        <taxon>Entelegynae</taxon>
        <taxon>Araneoidea</taxon>
        <taxon>Nephilidae</taxon>
        <taxon>Nephila</taxon>
    </lineage>
</organism>
<sequence length="136" mass="16403">MSTIGDNTSEEDNCDILYVDMVDLDCKNRKIDREDSDYSDASYDTISEYTDEDEYRYLDNPYFDNKEPSLHKKLKYRRKILKKRKKIRRKGHPIHKMLKFRNRIFMKKGKKIRMVDKRANKSATKGRSKERRDVSP</sequence>
<feature type="region of interest" description="Disordered" evidence="1">
    <location>
        <begin position="115"/>
        <end position="136"/>
    </location>
</feature>
<reference evidence="2" key="1">
    <citation type="submission" date="2020-08" db="EMBL/GenBank/DDBJ databases">
        <title>Multicomponent nature underlies the extraordinary mechanical properties of spider dragline silk.</title>
        <authorList>
            <person name="Kono N."/>
            <person name="Nakamura H."/>
            <person name="Mori M."/>
            <person name="Yoshida Y."/>
            <person name="Ohtoshi R."/>
            <person name="Malay A.D."/>
            <person name="Moran D.A.P."/>
            <person name="Tomita M."/>
            <person name="Numata K."/>
            <person name="Arakawa K."/>
        </authorList>
    </citation>
    <scope>NUCLEOTIDE SEQUENCE</scope>
</reference>
<evidence type="ECO:0000313" key="2">
    <source>
        <dbReference type="EMBL" id="GFT91950.1"/>
    </source>
</evidence>
<evidence type="ECO:0000313" key="3">
    <source>
        <dbReference type="Proteomes" id="UP000887013"/>
    </source>
</evidence>
<dbReference type="EMBL" id="BMAW01120975">
    <property type="protein sequence ID" value="GFT91950.1"/>
    <property type="molecule type" value="Genomic_DNA"/>
</dbReference>
<accession>A0A8X6PYK6</accession>